<reference evidence="2" key="1">
    <citation type="journal article" date="2019" name="Int. J. Syst. Evol. Microbiol.">
        <title>The Global Catalogue of Microorganisms (GCM) 10K type strain sequencing project: providing services to taxonomists for standard genome sequencing and annotation.</title>
        <authorList>
            <consortium name="The Broad Institute Genomics Platform"/>
            <consortium name="The Broad Institute Genome Sequencing Center for Infectious Disease"/>
            <person name="Wu L."/>
            <person name="Ma J."/>
        </authorList>
    </citation>
    <scope>NUCLEOTIDE SEQUENCE [LARGE SCALE GENOMIC DNA]</scope>
    <source>
        <strain evidence="2">CCUG 2113</strain>
    </source>
</reference>
<evidence type="ECO:0000313" key="1">
    <source>
        <dbReference type="EMBL" id="MFC3937495.1"/>
    </source>
</evidence>
<protein>
    <submittedName>
        <fullName evidence="1">Uncharacterized protein</fullName>
    </submittedName>
</protein>
<accession>A0ABV8DHM8</accession>
<sequence length="104" mass="11379">MSYFYMPLQLAPTALSQPILPNWSFNLFQVNLGATSNAKVEQAALEKVGSYGKQIGRLAEALEVVIHQLHLLDSADLSREDKDALQVFLGDVAAVRKIKAGLQP</sequence>
<gene>
    <name evidence="1" type="ORF">ACFOW3_22965</name>
</gene>
<proteinExistence type="predicted"/>
<keyword evidence="2" id="KW-1185">Reference proteome</keyword>
<name>A0ABV8DHM8_9BURK</name>
<dbReference type="Proteomes" id="UP001595693">
    <property type="component" value="Unassembled WGS sequence"/>
</dbReference>
<dbReference type="RefSeq" id="WP_156358748.1">
    <property type="nucleotide sequence ID" value="NZ_JAMXAX010000036.1"/>
</dbReference>
<dbReference type="EMBL" id="JBHSAJ010000067">
    <property type="protein sequence ID" value="MFC3937495.1"/>
    <property type="molecule type" value="Genomic_DNA"/>
</dbReference>
<organism evidence="1 2">
    <name type="scientific">Acidovorax facilis</name>
    <dbReference type="NCBI Taxonomy" id="12917"/>
    <lineage>
        <taxon>Bacteria</taxon>
        <taxon>Pseudomonadati</taxon>
        <taxon>Pseudomonadota</taxon>
        <taxon>Betaproteobacteria</taxon>
        <taxon>Burkholderiales</taxon>
        <taxon>Comamonadaceae</taxon>
        <taxon>Acidovorax</taxon>
    </lineage>
</organism>
<evidence type="ECO:0000313" key="2">
    <source>
        <dbReference type="Proteomes" id="UP001595693"/>
    </source>
</evidence>
<comment type="caution">
    <text evidence="1">The sequence shown here is derived from an EMBL/GenBank/DDBJ whole genome shotgun (WGS) entry which is preliminary data.</text>
</comment>